<dbReference type="GO" id="GO:0003676">
    <property type="term" value="F:nucleic acid binding"/>
    <property type="evidence" value="ECO:0007669"/>
    <property type="project" value="InterPro"/>
</dbReference>
<evidence type="ECO:0000313" key="2">
    <source>
        <dbReference type="Proteomes" id="UP000179807"/>
    </source>
</evidence>
<dbReference type="GeneID" id="94835919"/>
<protein>
    <submittedName>
        <fullName evidence="1">Uncharacterized protein</fullName>
    </submittedName>
</protein>
<dbReference type="SUPFAM" id="SSF54928">
    <property type="entry name" value="RNA-binding domain, RBD"/>
    <property type="match status" value="1"/>
</dbReference>
<dbReference type="RefSeq" id="XP_068363676.1">
    <property type="nucleotide sequence ID" value="XM_068501215.1"/>
</dbReference>
<dbReference type="EMBL" id="MLAK01000608">
    <property type="protein sequence ID" value="OHT10540.1"/>
    <property type="molecule type" value="Genomic_DNA"/>
</dbReference>
<reference evidence="1" key="1">
    <citation type="submission" date="2016-10" db="EMBL/GenBank/DDBJ databases">
        <authorList>
            <person name="Benchimol M."/>
            <person name="Almeida L.G."/>
            <person name="Vasconcelos A.T."/>
            <person name="Perreira-Neves A."/>
            <person name="Rosa I.A."/>
            <person name="Tasca T."/>
            <person name="Bogo M.R."/>
            <person name="de Souza W."/>
        </authorList>
    </citation>
    <scope>NUCLEOTIDE SEQUENCE [LARGE SCALE GENOMIC DNA]</scope>
    <source>
        <strain evidence="1">K</strain>
    </source>
</reference>
<dbReference type="OrthoDB" id="10591953at2759"/>
<dbReference type="Gene3D" id="3.30.70.330">
    <property type="match status" value="1"/>
</dbReference>
<gene>
    <name evidence="1" type="ORF">TRFO_20129</name>
</gene>
<dbReference type="VEuPathDB" id="TrichDB:TRFO_20129"/>
<name>A0A1J4KL75_9EUKA</name>
<keyword evidence="2" id="KW-1185">Reference proteome</keyword>
<comment type="caution">
    <text evidence="1">The sequence shown here is derived from an EMBL/GenBank/DDBJ whole genome shotgun (WGS) entry which is preliminary data.</text>
</comment>
<dbReference type="Proteomes" id="UP000179807">
    <property type="component" value="Unassembled WGS sequence"/>
</dbReference>
<sequence length="292" mass="33169">MKCFIPSYEGGGITSLQFDNDGKTCHIFFNNEEIARKFIQSYDLFKIGGREVVIPTKNLSFEDINPFHSFIRTSLCNVIINGNINDDELLSKYQNIYKINHMASNITIVTFQTIEDASNFEIKTKQIYDAAVLNFPPPNSTTYRYNDPNSFDNGNSFYKQNRRNMPFNSVTTISEKDLSFSSLLDAGKNLAKLVEAANLPRAPNLKTLNIFNVVDRSIVENNDALQIVSKDMLLYCQHFGKVLNIHINKPKYEYEKYGVIQILFSNSLAAHNCQIDIAGKIYLGNIVITQLS</sequence>
<dbReference type="InterPro" id="IPR035979">
    <property type="entry name" value="RBD_domain_sf"/>
</dbReference>
<accession>A0A1J4KL75</accession>
<dbReference type="InterPro" id="IPR012677">
    <property type="entry name" value="Nucleotide-bd_a/b_plait_sf"/>
</dbReference>
<proteinExistence type="predicted"/>
<organism evidence="1 2">
    <name type="scientific">Tritrichomonas foetus</name>
    <dbReference type="NCBI Taxonomy" id="1144522"/>
    <lineage>
        <taxon>Eukaryota</taxon>
        <taxon>Metamonada</taxon>
        <taxon>Parabasalia</taxon>
        <taxon>Tritrichomonadida</taxon>
        <taxon>Tritrichomonadidae</taxon>
        <taxon>Tritrichomonas</taxon>
    </lineage>
</organism>
<dbReference type="AlphaFoldDB" id="A0A1J4KL75"/>
<evidence type="ECO:0000313" key="1">
    <source>
        <dbReference type="EMBL" id="OHT10540.1"/>
    </source>
</evidence>